<evidence type="ECO:0000313" key="1">
    <source>
        <dbReference type="EMBL" id="GAA4626234.1"/>
    </source>
</evidence>
<accession>A0ABP8UC06</accession>
<dbReference type="EMBL" id="BAABHK010000004">
    <property type="protein sequence ID" value="GAA4626234.1"/>
    <property type="molecule type" value="Genomic_DNA"/>
</dbReference>
<gene>
    <name evidence="1" type="ORF">GCM10023196_033620</name>
</gene>
<name>A0ABP8UC06_9ACTN</name>
<dbReference type="RefSeq" id="WP_345431747.1">
    <property type="nucleotide sequence ID" value="NZ_BAABHK010000004.1"/>
</dbReference>
<reference evidence="2" key="1">
    <citation type="journal article" date="2019" name="Int. J. Syst. Evol. Microbiol.">
        <title>The Global Catalogue of Microorganisms (GCM) 10K type strain sequencing project: providing services to taxonomists for standard genome sequencing and annotation.</title>
        <authorList>
            <consortium name="The Broad Institute Genomics Platform"/>
            <consortium name="The Broad Institute Genome Sequencing Center for Infectious Disease"/>
            <person name="Wu L."/>
            <person name="Ma J."/>
        </authorList>
    </citation>
    <scope>NUCLEOTIDE SEQUENCE [LARGE SCALE GENOMIC DNA]</scope>
    <source>
        <strain evidence="2">JCM 17939</strain>
    </source>
</reference>
<protein>
    <submittedName>
        <fullName evidence="1">Uncharacterized protein</fullName>
    </submittedName>
</protein>
<evidence type="ECO:0000313" key="2">
    <source>
        <dbReference type="Proteomes" id="UP001501442"/>
    </source>
</evidence>
<proteinExistence type="predicted"/>
<keyword evidence="2" id="KW-1185">Reference proteome</keyword>
<dbReference type="Proteomes" id="UP001501442">
    <property type="component" value="Unassembled WGS sequence"/>
</dbReference>
<comment type="caution">
    <text evidence="1">The sequence shown here is derived from an EMBL/GenBank/DDBJ whole genome shotgun (WGS) entry which is preliminary data.</text>
</comment>
<sequence>MGERRRHGVPSPEEIRRSVTRGRSAVFPLDAAVDMPGAAALAAGLRAELARDDLLVLVSPSRPPSIRVVQLIGEPELTWCRAELETLVADFRRTARRLIERCRAEAGPAWDEDEAFERIEVDGTHWWLSPHGDHCRFERADGAEVVEAHIERPDAVDPGFLLLFAETSGGYPNVRAACVEGFHDMCRLLESAGAHTG</sequence>
<organism evidence="1 2">
    <name type="scientific">Actinoallomurus vinaceus</name>
    <dbReference type="NCBI Taxonomy" id="1080074"/>
    <lineage>
        <taxon>Bacteria</taxon>
        <taxon>Bacillati</taxon>
        <taxon>Actinomycetota</taxon>
        <taxon>Actinomycetes</taxon>
        <taxon>Streptosporangiales</taxon>
        <taxon>Thermomonosporaceae</taxon>
        <taxon>Actinoallomurus</taxon>
    </lineage>
</organism>